<dbReference type="InterPro" id="IPR016291">
    <property type="entry name" value="Isochorismatase"/>
</dbReference>
<evidence type="ECO:0000313" key="3">
    <source>
        <dbReference type="EMBL" id="GAI68207.1"/>
    </source>
</evidence>
<dbReference type="Gene3D" id="3.40.50.850">
    <property type="entry name" value="Isochorismatase-like"/>
    <property type="match status" value="1"/>
</dbReference>
<organism evidence="3">
    <name type="scientific">marine sediment metagenome</name>
    <dbReference type="NCBI Taxonomy" id="412755"/>
    <lineage>
        <taxon>unclassified sequences</taxon>
        <taxon>metagenomes</taxon>
        <taxon>ecological metagenomes</taxon>
    </lineage>
</organism>
<dbReference type="Pfam" id="PF00857">
    <property type="entry name" value="Isochorismatase"/>
    <property type="match status" value="1"/>
</dbReference>
<reference evidence="3" key="1">
    <citation type="journal article" date="2014" name="Front. Microbiol.">
        <title>High frequency of phylogenetically diverse reductive dehalogenase-homologous genes in deep subseafloor sedimentary metagenomes.</title>
        <authorList>
            <person name="Kawai M."/>
            <person name="Futagami T."/>
            <person name="Toyoda A."/>
            <person name="Takaki Y."/>
            <person name="Nishi S."/>
            <person name="Hori S."/>
            <person name="Arai W."/>
            <person name="Tsubouchi T."/>
            <person name="Morono Y."/>
            <person name="Uchiyama I."/>
            <person name="Ito T."/>
            <person name="Fujiyama A."/>
            <person name="Inagaki F."/>
            <person name="Takami H."/>
        </authorList>
    </citation>
    <scope>NUCLEOTIDE SEQUENCE</scope>
    <source>
        <strain evidence="3">Expedition CK06-06</strain>
    </source>
</reference>
<dbReference type="PANTHER" id="PTHR43540">
    <property type="entry name" value="PEROXYUREIDOACRYLATE/UREIDOACRYLATE AMIDOHYDROLASE-RELATED"/>
    <property type="match status" value="1"/>
</dbReference>
<keyword evidence="1" id="KW-0378">Hydrolase</keyword>
<dbReference type="AlphaFoldDB" id="X1QI95"/>
<dbReference type="SUPFAM" id="SSF52499">
    <property type="entry name" value="Isochorismatase-like hydrolases"/>
    <property type="match status" value="1"/>
</dbReference>
<dbReference type="EMBL" id="BARW01004939">
    <property type="protein sequence ID" value="GAI68207.1"/>
    <property type="molecule type" value="Genomic_DNA"/>
</dbReference>
<evidence type="ECO:0000256" key="1">
    <source>
        <dbReference type="ARBA" id="ARBA00022801"/>
    </source>
</evidence>
<sequence>MAREALLVMEMLKDFVERGAPLEVPSARKILPKVKLRIEEARKKGIPVVYICDAHRAQDEEFKRWPAHAILGTKGAEVVEELKPQKTDFVVKKRRYSGFLGTDLDLLLKELKVEKLHLTGVLTNICVFFTAAEAAMRGYKVVVYRDSVAALSEKDHKFALDQLDQVLKIKVV</sequence>
<dbReference type="InterPro" id="IPR050272">
    <property type="entry name" value="Isochorismatase-like_hydrls"/>
</dbReference>
<gene>
    <name evidence="3" type="ORF">S12H4_11146</name>
</gene>
<feature type="domain" description="Isochorismatase-like" evidence="2">
    <location>
        <begin position="5"/>
        <end position="165"/>
    </location>
</feature>
<protein>
    <recommendedName>
        <fullName evidence="2">Isochorismatase-like domain-containing protein</fullName>
    </recommendedName>
</protein>
<dbReference type="InterPro" id="IPR000868">
    <property type="entry name" value="Isochorismatase-like_dom"/>
</dbReference>
<evidence type="ECO:0000259" key="2">
    <source>
        <dbReference type="Pfam" id="PF00857"/>
    </source>
</evidence>
<dbReference type="PANTHER" id="PTHR43540:SF6">
    <property type="entry name" value="ISOCHORISMATASE-LIKE DOMAIN-CONTAINING PROTEIN"/>
    <property type="match status" value="1"/>
</dbReference>
<name>X1QI95_9ZZZZ</name>
<dbReference type="PRINTS" id="PR01398">
    <property type="entry name" value="ISCHRISMTASE"/>
</dbReference>
<dbReference type="GO" id="GO:0008908">
    <property type="term" value="F:isochorismatase activity"/>
    <property type="evidence" value="ECO:0007669"/>
    <property type="project" value="InterPro"/>
</dbReference>
<proteinExistence type="predicted"/>
<comment type="caution">
    <text evidence="3">The sequence shown here is derived from an EMBL/GenBank/DDBJ whole genome shotgun (WGS) entry which is preliminary data.</text>
</comment>
<dbReference type="CDD" id="cd00431">
    <property type="entry name" value="cysteine_hydrolases"/>
    <property type="match status" value="1"/>
</dbReference>
<accession>X1QI95</accession>
<dbReference type="InterPro" id="IPR036380">
    <property type="entry name" value="Isochorismatase-like_sf"/>
</dbReference>